<dbReference type="RefSeq" id="WP_173195929.1">
    <property type="nucleotide sequence ID" value="NZ_JABFCX010000002.1"/>
</dbReference>
<comment type="caution">
    <text evidence="1">The sequence shown here is derived from an EMBL/GenBank/DDBJ whole genome shotgun (WGS) entry which is preliminary data.</text>
</comment>
<dbReference type="EMBL" id="JABFCX010000002">
    <property type="protein sequence ID" value="NNU14899.1"/>
    <property type="molecule type" value="Genomic_DNA"/>
</dbReference>
<keyword evidence="2" id="KW-1185">Reference proteome</keyword>
<reference evidence="1 2" key="1">
    <citation type="submission" date="2020-05" db="EMBL/GenBank/DDBJ databases">
        <title>Parvularcula mediterraneae sp. nov., isolated from polypropylene straw from shallow seawater of the seashore of Laganas in Zakynthos island, Greece.</title>
        <authorList>
            <person name="Szabo I."/>
            <person name="Al-Omari J."/>
            <person name="Rado J."/>
            <person name="Szerdahelyi G.S."/>
        </authorList>
    </citation>
    <scope>NUCLEOTIDE SEQUENCE [LARGE SCALE GENOMIC DNA]</scope>
    <source>
        <strain evidence="1 2">ZS-1/3</strain>
    </source>
</reference>
<accession>A0A7Y3RIW0</accession>
<proteinExistence type="predicted"/>
<name>A0A7Y3RIW0_9PROT</name>
<dbReference type="Proteomes" id="UP000536835">
    <property type="component" value="Unassembled WGS sequence"/>
</dbReference>
<evidence type="ECO:0000313" key="1">
    <source>
        <dbReference type="EMBL" id="NNU14899.1"/>
    </source>
</evidence>
<sequence length="269" mass="29940">MKALAILFLIVFLACLAFVGSLLFLTRGAHQTTLDVRLLGFGETPLQCVDRVRKNFEAIRPEMNEVAEIFEDNPSLVSAGIFGGGETEEDVFVDQNAPEDSSNTQLKAKFLRPLLALERSGVAIRPFSFNRRSDGGELTGVTMATCGLTSLQWWDFVLSLLYGGRAARPLGSVQPTATTLFERGNLGSDDPRERCGEAPPTLNEEFFGTCVSDLGGGWIVRQEWADWCSRMNLGGWERHLRETYLDPETRREWEQARDEGRTPCGVIPF</sequence>
<protein>
    <submittedName>
        <fullName evidence="1">Uncharacterized protein</fullName>
    </submittedName>
</protein>
<evidence type="ECO:0000313" key="2">
    <source>
        <dbReference type="Proteomes" id="UP000536835"/>
    </source>
</evidence>
<dbReference type="PROSITE" id="PS51257">
    <property type="entry name" value="PROKAR_LIPOPROTEIN"/>
    <property type="match status" value="1"/>
</dbReference>
<gene>
    <name evidence="1" type="ORF">HK107_01000</name>
</gene>
<dbReference type="AlphaFoldDB" id="A0A7Y3RIW0"/>
<organism evidence="1 2">
    <name type="scientific">Parvularcula mediterranea</name>
    <dbReference type="NCBI Taxonomy" id="2732508"/>
    <lineage>
        <taxon>Bacteria</taxon>
        <taxon>Pseudomonadati</taxon>
        <taxon>Pseudomonadota</taxon>
        <taxon>Alphaproteobacteria</taxon>
        <taxon>Parvularculales</taxon>
        <taxon>Parvularculaceae</taxon>
        <taxon>Parvularcula</taxon>
    </lineage>
</organism>